<accession>A0A2T0TIC0</accession>
<keyword evidence="5" id="KW-1185">Reference proteome</keyword>
<dbReference type="GO" id="GO:0016787">
    <property type="term" value="F:hydrolase activity"/>
    <property type="evidence" value="ECO:0007669"/>
    <property type="project" value="UniProtKB-KW"/>
</dbReference>
<comment type="caution">
    <text evidence="4">The sequence shown here is derived from an EMBL/GenBank/DDBJ whole genome shotgun (WGS) entry which is preliminary data.</text>
</comment>
<name>A0A2T0TIC0_9BACT</name>
<evidence type="ECO:0000256" key="1">
    <source>
        <dbReference type="ARBA" id="ARBA00022649"/>
    </source>
</evidence>
<dbReference type="Pfam" id="PF01934">
    <property type="entry name" value="HepT-like"/>
    <property type="match status" value="1"/>
</dbReference>
<dbReference type="InterPro" id="IPR008201">
    <property type="entry name" value="HepT-like"/>
</dbReference>
<organism evidence="4 5">
    <name type="scientific">Spirosoma oryzae</name>
    <dbReference type="NCBI Taxonomy" id="1469603"/>
    <lineage>
        <taxon>Bacteria</taxon>
        <taxon>Pseudomonadati</taxon>
        <taxon>Bacteroidota</taxon>
        <taxon>Cytophagia</taxon>
        <taxon>Cytophagales</taxon>
        <taxon>Cytophagaceae</taxon>
        <taxon>Spirosoma</taxon>
    </lineage>
</organism>
<evidence type="ECO:0000313" key="4">
    <source>
        <dbReference type="EMBL" id="PRY45454.1"/>
    </source>
</evidence>
<evidence type="ECO:0000313" key="5">
    <source>
        <dbReference type="Proteomes" id="UP000238375"/>
    </source>
</evidence>
<keyword evidence="2" id="KW-0540">Nuclease</keyword>
<keyword evidence="1" id="KW-1277">Toxin-antitoxin system</keyword>
<evidence type="ECO:0000256" key="2">
    <source>
        <dbReference type="ARBA" id="ARBA00022722"/>
    </source>
</evidence>
<dbReference type="EMBL" id="PVTE01000002">
    <property type="protein sequence ID" value="PRY45454.1"/>
    <property type="molecule type" value="Genomic_DNA"/>
</dbReference>
<keyword evidence="3" id="KW-0378">Hydrolase</keyword>
<dbReference type="AlphaFoldDB" id="A0A2T0TIC0"/>
<evidence type="ECO:0000256" key="3">
    <source>
        <dbReference type="ARBA" id="ARBA00022801"/>
    </source>
</evidence>
<proteinExistence type="predicted"/>
<protein>
    <submittedName>
        <fullName evidence="4">Uncharacterized protein DUF86</fullName>
    </submittedName>
</protein>
<gene>
    <name evidence="4" type="ORF">CLV58_102203</name>
</gene>
<dbReference type="GO" id="GO:0004540">
    <property type="term" value="F:RNA nuclease activity"/>
    <property type="evidence" value="ECO:0007669"/>
    <property type="project" value="InterPro"/>
</dbReference>
<reference evidence="4 5" key="1">
    <citation type="submission" date="2018-03" db="EMBL/GenBank/DDBJ databases">
        <title>Genomic Encyclopedia of Archaeal and Bacterial Type Strains, Phase II (KMG-II): from individual species to whole genera.</title>
        <authorList>
            <person name="Goeker M."/>
        </authorList>
    </citation>
    <scope>NUCLEOTIDE SEQUENCE [LARGE SCALE GENOMIC DNA]</scope>
    <source>
        <strain evidence="4 5">DSM 28354</strain>
    </source>
</reference>
<dbReference type="Proteomes" id="UP000238375">
    <property type="component" value="Unassembled WGS sequence"/>
</dbReference>
<sequence length="79" mass="9104">MKGRFGSRQRIAHALDAIEEIEQYLENQLLSDFLDNSMMRFACIKQLEIVGEACNHVHSVTMDEFQMSSGVRLSAYETY</sequence>
<dbReference type="GO" id="GO:0110001">
    <property type="term" value="C:toxin-antitoxin complex"/>
    <property type="evidence" value="ECO:0007669"/>
    <property type="project" value="InterPro"/>
</dbReference>